<evidence type="ECO:0000313" key="4">
    <source>
        <dbReference type="Proteomes" id="UP000286317"/>
    </source>
</evidence>
<name>A0A418IIJ3_9STAP</name>
<gene>
    <name evidence="3" type="ORF">BU112_02020</name>
</gene>
<dbReference type="GO" id="GO:0010181">
    <property type="term" value="F:FMN binding"/>
    <property type="evidence" value="ECO:0007669"/>
    <property type="project" value="TreeGrafter"/>
</dbReference>
<reference evidence="3 4" key="1">
    <citation type="journal article" date="2016" name="Front. Microbiol.">
        <title>Comprehensive Phylogenetic Analysis of Bovine Non-aureus Staphylococci Species Based on Whole-Genome Sequencing.</title>
        <authorList>
            <person name="Naushad S."/>
            <person name="Barkema H.W."/>
            <person name="Luby C."/>
            <person name="Condas L.A."/>
            <person name="Nobrega D.B."/>
            <person name="Carson D.A."/>
            <person name="De Buck J."/>
        </authorList>
    </citation>
    <scope>NUCLEOTIDE SEQUENCE [LARGE SCALE GENOMIC DNA]</scope>
    <source>
        <strain evidence="3 4">SNUC 4554</strain>
    </source>
</reference>
<organism evidence="3 4">
    <name type="scientific">Staphylococcus shinii</name>
    <dbReference type="NCBI Taxonomy" id="2912228"/>
    <lineage>
        <taxon>Bacteria</taxon>
        <taxon>Bacillati</taxon>
        <taxon>Bacillota</taxon>
        <taxon>Bacilli</taxon>
        <taxon>Bacillales</taxon>
        <taxon>Staphylococcaceae</taxon>
        <taxon>Staphylococcus</taxon>
    </lineage>
</organism>
<dbReference type="Gene3D" id="3.40.50.360">
    <property type="match status" value="1"/>
</dbReference>
<dbReference type="InterPro" id="IPR029039">
    <property type="entry name" value="Flavoprotein-like_sf"/>
</dbReference>
<dbReference type="OrthoDB" id="9798454at2"/>
<dbReference type="Proteomes" id="UP000286317">
    <property type="component" value="Unassembled WGS sequence"/>
</dbReference>
<dbReference type="GO" id="GO:0009055">
    <property type="term" value="F:electron transfer activity"/>
    <property type="evidence" value="ECO:0007669"/>
    <property type="project" value="TreeGrafter"/>
</dbReference>
<dbReference type="PANTHER" id="PTHR47307">
    <property type="entry name" value="GLUTATHIONE-REGULATED POTASSIUM-EFFLUX SYSTEM ANCILLARY PROTEIN KEFG"/>
    <property type="match status" value="1"/>
</dbReference>
<evidence type="ECO:0000313" key="3">
    <source>
        <dbReference type="EMBL" id="RIN02643.1"/>
    </source>
</evidence>
<protein>
    <submittedName>
        <fullName evidence="3">Flavodoxin family protein</fullName>
    </submittedName>
</protein>
<evidence type="ECO:0000256" key="1">
    <source>
        <dbReference type="ARBA" id="ARBA00023002"/>
    </source>
</evidence>
<dbReference type="PANTHER" id="PTHR47307:SF1">
    <property type="entry name" value="GLUTATHIONE-REGULATED POTASSIUM-EFFLUX SYSTEM ANCILLARY PROTEIN KEFG"/>
    <property type="match status" value="1"/>
</dbReference>
<sequence>MSTLVIVAHPDINNSTVNKAWRDELSQHEELVTVHEIYPEYPHGQIDIEKEQKLLEAHDHIIFQYPLYWYSCPPLLKQYLDEVFTHGWAYGSQGNALKGKQIGLAISIGSVPEAYTSEGNVQFTIDELVSPMIATTRFVKANYVGAHKLYSAFTVTPSQLAENTQTYLEFIKQI</sequence>
<dbReference type="AlphaFoldDB" id="A0A418IIJ3"/>
<accession>A0A418IIJ3</accession>
<keyword evidence="4" id="KW-1185">Reference proteome</keyword>
<dbReference type="RefSeq" id="WP_069792260.1">
    <property type="nucleotide sequence ID" value="NZ_CP068712.1"/>
</dbReference>
<keyword evidence="1" id="KW-0560">Oxidoreductase</keyword>
<dbReference type="Pfam" id="PF02525">
    <property type="entry name" value="Flavodoxin_2"/>
    <property type="match status" value="1"/>
</dbReference>
<feature type="domain" description="Flavodoxin-like fold" evidence="2">
    <location>
        <begin position="1"/>
        <end position="168"/>
    </location>
</feature>
<dbReference type="InterPro" id="IPR046980">
    <property type="entry name" value="KefG/KefF"/>
</dbReference>
<dbReference type="GeneID" id="79051547"/>
<proteinExistence type="predicted"/>
<dbReference type="GO" id="GO:0003955">
    <property type="term" value="F:NAD(P)H dehydrogenase (quinone) activity"/>
    <property type="evidence" value="ECO:0007669"/>
    <property type="project" value="TreeGrafter"/>
</dbReference>
<dbReference type="InterPro" id="IPR003680">
    <property type="entry name" value="Flavodoxin_fold"/>
</dbReference>
<dbReference type="SUPFAM" id="SSF52218">
    <property type="entry name" value="Flavoproteins"/>
    <property type="match status" value="1"/>
</dbReference>
<evidence type="ECO:0000259" key="2">
    <source>
        <dbReference type="Pfam" id="PF02525"/>
    </source>
</evidence>
<comment type="caution">
    <text evidence="3">The sequence shown here is derived from an EMBL/GenBank/DDBJ whole genome shotgun (WGS) entry which is preliminary data.</text>
</comment>
<dbReference type="EMBL" id="QXUF01000008">
    <property type="protein sequence ID" value="RIN02643.1"/>
    <property type="molecule type" value="Genomic_DNA"/>
</dbReference>